<reference evidence="1 2" key="1">
    <citation type="submission" date="2014-07" db="EMBL/GenBank/DDBJ databases">
        <title>Comparative analysis of Nitrosococcus oceani genome inventories of strains from Pacific and Atlantic gyres.</title>
        <authorList>
            <person name="Lim C.K."/>
            <person name="Wang L."/>
            <person name="Sayavedra-Soto L.A."/>
            <person name="Klotz M.G."/>
        </authorList>
    </citation>
    <scope>NUCLEOTIDE SEQUENCE [LARGE SCALE GENOMIC DNA]</scope>
    <source>
        <strain evidence="1 2">C-27</strain>
    </source>
</reference>
<dbReference type="GO" id="GO:0042781">
    <property type="term" value="F:3'-tRNA processing endoribonuclease activity"/>
    <property type="evidence" value="ECO:0007669"/>
    <property type="project" value="UniProtKB-EC"/>
</dbReference>
<dbReference type="NCBIfam" id="NF002558">
    <property type="entry name" value="PRK02126.1"/>
    <property type="match status" value="1"/>
</dbReference>
<protein>
    <submittedName>
        <fullName evidence="1">Ribonuclease Z</fullName>
        <ecNumber evidence="1">3.1.26.11</ecNumber>
    </submittedName>
</protein>
<comment type="caution">
    <text evidence="1">The sequence shown here is derived from an EMBL/GenBank/DDBJ whole genome shotgun (WGS) entry which is preliminary data.</text>
</comment>
<dbReference type="PANTHER" id="PTHR46018:SF7">
    <property type="entry name" value="RIBONUCLEASE Z"/>
    <property type="match status" value="1"/>
</dbReference>
<evidence type="ECO:0000313" key="2">
    <source>
        <dbReference type="Proteomes" id="UP000028839"/>
    </source>
</evidence>
<keyword evidence="1" id="KW-0378">Hydrolase</keyword>
<dbReference type="HOGENOM" id="CLU_823444_0_0_6"/>
<proteinExistence type="predicted"/>
<dbReference type="Gene3D" id="3.60.15.10">
    <property type="entry name" value="Ribonuclease Z/Hydroxyacylglutathione hydrolase-like"/>
    <property type="match status" value="1"/>
</dbReference>
<gene>
    <name evidence="1" type="ORF">IB75_08180</name>
</gene>
<sequence length="337" mass="39137">MTKPLLQPLVVNDPFDDPVLYLDFLFQKRALLFDLGDIRALPPRKILRISDIFISHTHMDHFADFDWLLRLVLRREKKIRLFGPPGFIDQLEHKLKAYSWNLVHNYDNNLAFIATELHPNAASRQALFRCQRAFSQEHQENNSDLSPGVLIAEPAFRVRTAILDHGIPCLGFTIEESQHINIWKNRLQALSLPVGPWLHDLKRAILTQQPDDTPIRIWRQENGKKYQKYLPLGLLKRQISRTSPGQKISYIVDIRYSRSNCQKIVELIQGSHLLFIETTFLHKDAEMAAEKQHLTARQAGWIAREAGVKKLVPINFSPRYSDRRQTLVTEAQEAFKN</sequence>
<dbReference type="SUPFAM" id="SSF56281">
    <property type="entry name" value="Metallo-hydrolase/oxidoreductase"/>
    <property type="match status" value="1"/>
</dbReference>
<dbReference type="PANTHER" id="PTHR46018">
    <property type="entry name" value="ZINC PHOSPHODIESTERASE ELAC PROTEIN 1"/>
    <property type="match status" value="1"/>
</dbReference>
<organism evidence="1 2">
    <name type="scientific">Nitrosococcus oceani C-27</name>
    <dbReference type="NCBI Taxonomy" id="314279"/>
    <lineage>
        <taxon>Bacteria</taxon>
        <taxon>Pseudomonadati</taxon>
        <taxon>Pseudomonadota</taxon>
        <taxon>Gammaproteobacteria</taxon>
        <taxon>Chromatiales</taxon>
        <taxon>Chromatiaceae</taxon>
        <taxon>Nitrosococcus</taxon>
    </lineage>
</organism>
<accession>A0A0E2Z7H5</accession>
<dbReference type="EMBL" id="JPGN01000050">
    <property type="protein sequence ID" value="KFI19510.1"/>
    <property type="molecule type" value="Genomic_DNA"/>
</dbReference>
<dbReference type="OrthoDB" id="9803916at2"/>
<name>A0A0E2Z7H5_9GAMM</name>
<dbReference type="AlphaFoldDB" id="A0A0E2Z7H5"/>
<dbReference type="InterPro" id="IPR036866">
    <property type="entry name" value="RibonucZ/Hydroxyglut_hydro"/>
</dbReference>
<evidence type="ECO:0000313" key="1">
    <source>
        <dbReference type="EMBL" id="KFI19510.1"/>
    </source>
</evidence>
<dbReference type="EC" id="3.1.26.11" evidence="1"/>
<dbReference type="Proteomes" id="UP000028839">
    <property type="component" value="Unassembled WGS sequence"/>
</dbReference>